<sequence length="81" mass="8472">MSESSDPTGEEVSPLTPEEMSVLAQFATLGTTLAGTVSVGILAGLGFDHFFHTSPIGLFVGLGLGICGAVATMVRLMRRWM</sequence>
<keyword evidence="1" id="KW-1133">Transmembrane helix</keyword>
<gene>
    <name evidence="2" type="ORF">UFOPK2958_00413</name>
</gene>
<dbReference type="EMBL" id="CAFAAB010000030">
    <property type="protein sequence ID" value="CAB4779225.1"/>
    <property type="molecule type" value="Genomic_DNA"/>
</dbReference>
<protein>
    <submittedName>
        <fullName evidence="2">Unannotated protein</fullName>
    </submittedName>
</protein>
<accession>A0A6J6W6U9</accession>
<name>A0A6J6W6U9_9ZZZZ</name>
<keyword evidence="1" id="KW-0812">Transmembrane</keyword>
<evidence type="ECO:0000313" key="2">
    <source>
        <dbReference type="EMBL" id="CAB4779225.1"/>
    </source>
</evidence>
<proteinExistence type="predicted"/>
<evidence type="ECO:0000256" key="1">
    <source>
        <dbReference type="SAM" id="Phobius"/>
    </source>
</evidence>
<organism evidence="2">
    <name type="scientific">freshwater metagenome</name>
    <dbReference type="NCBI Taxonomy" id="449393"/>
    <lineage>
        <taxon>unclassified sequences</taxon>
        <taxon>metagenomes</taxon>
        <taxon>ecological metagenomes</taxon>
    </lineage>
</organism>
<feature type="transmembrane region" description="Helical" evidence="1">
    <location>
        <begin position="22"/>
        <end position="44"/>
    </location>
</feature>
<keyword evidence="1" id="KW-0472">Membrane</keyword>
<dbReference type="InterPro" id="IPR032820">
    <property type="entry name" value="ATPase_put"/>
</dbReference>
<feature type="transmembrane region" description="Helical" evidence="1">
    <location>
        <begin position="56"/>
        <end position="77"/>
    </location>
</feature>
<dbReference type="AlphaFoldDB" id="A0A6J6W6U9"/>
<dbReference type="Pfam" id="PF09527">
    <property type="entry name" value="ATPase_gene1"/>
    <property type="match status" value="1"/>
</dbReference>
<reference evidence="2" key="1">
    <citation type="submission" date="2020-05" db="EMBL/GenBank/DDBJ databases">
        <authorList>
            <person name="Chiriac C."/>
            <person name="Salcher M."/>
            <person name="Ghai R."/>
            <person name="Kavagutti S V."/>
        </authorList>
    </citation>
    <scope>NUCLEOTIDE SEQUENCE</scope>
</reference>